<reference evidence="3" key="1">
    <citation type="submission" date="2011-05" db="EMBL/GenBank/DDBJ databases">
        <authorList>
            <person name="Richards S.R."/>
            <person name="Qu J."/>
            <person name="Jiang H."/>
            <person name="Jhangiani S.N."/>
            <person name="Agravi P."/>
            <person name="Goodspeed R."/>
            <person name="Gross S."/>
            <person name="Mandapat C."/>
            <person name="Jackson L."/>
            <person name="Mathew T."/>
            <person name="Pu L."/>
            <person name="Thornton R."/>
            <person name="Saada N."/>
            <person name="Wilczek-Boney K.B."/>
            <person name="Lee S."/>
            <person name="Kovar C."/>
            <person name="Wu Y."/>
            <person name="Scherer S.E."/>
            <person name="Worley K.C."/>
            <person name="Muzny D.M."/>
            <person name="Gibbs R."/>
        </authorList>
    </citation>
    <scope>NUCLEOTIDE SEQUENCE</scope>
    <source>
        <strain evidence="3">Brora</strain>
    </source>
</reference>
<keyword evidence="1" id="KW-0812">Transmembrane</keyword>
<dbReference type="EnsemblMetazoa" id="SMAR008863-RA">
    <property type="protein sequence ID" value="SMAR008863-PA"/>
    <property type="gene ID" value="SMAR008863"/>
</dbReference>
<accession>T1J5G3</accession>
<protein>
    <submittedName>
        <fullName evidence="2">Uncharacterized protein</fullName>
    </submittedName>
</protein>
<feature type="transmembrane region" description="Helical" evidence="1">
    <location>
        <begin position="36"/>
        <end position="57"/>
    </location>
</feature>
<keyword evidence="1" id="KW-1133">Transmembrane helix</keyword>
<dbReference type="EMBL" id="JH431861">
    <property type="status" value="NOT_ANNOTATED_CDS"/>
    <property type="molecule type" value="Genomic_DNA"/>
</dbReference>
<keyword evidence="3" id="KW-1185">Reference proteome</keyword>
<proteinExistence type="predicted"/>
<keyword evidence="1" id="KW-0472">Membrane</keyword>
<dbReference type="AlphaFoldDB" id="T1J5G3"/>
<reference evidence="2" key="2">
    <citation type="submission" date="2015-02" db="UniProtKB">
        <authorList>
            <consortium name="EnsemblMetazoa"/>
        </authorList>
    </citation>
    <scope>IDENTIFICATION</scope>
</reference>
<dbReference type="Proteomes" id="UP000014500">
    <property type="component" value="Unassembled WGS sequence"/>
</dbReference>
<evidence type="ECO:0000313" key="3">
    <source>
        <dbReference type="Proteomes" id="UP000014500"/>
    </source>
</evidence>
<organism evidence="2 3">
    <name type="scientific">Strigamia maritima</name>
    <name type="common">European centipede</name>
    <name type="synonym">Geophilus maritimus</name>
    <dbReference type="NCBI Taxonomy" id="126957"/>
    <lineage>
        <taxon>Eukaryota</taxon>
        <taxon>Metazoa</taxon>
        <taxon>Ecdysozoa</taxon>
        <taxon>Arthropoda</taxon>
        <taxon>Myriapoda</taxon>
        <taxon>Chilopoda</taxon>
        <taxon>Pleurostigmophora</taxon>
        <taxon>Geophilomorpha</taxon>
        <taxon>Linotaeniidae</taxon>
        <taxon>Strigamia</taxon>
    </lineage>
</organism>
<evidence type="ECO:0000256" key="1">
    <source>
        <dbReference type="SAM" id="Phobius"/>
    </source>
</evidence>
<sequence length="67" mass="8147">MRVEDERKDDVFFGSEISACFVVYKKWRIRYCFGHLMIKIIYFLSEIKMLYILSFALNGEEHCRNDK</sequence>
<dbReference type="HOGENOM" id="CLU_2815677_0_0_1"/>
<name>T1J5G3_STRMM</name>
<evidence type="ECO:0000313" key="2">
    <source>
        <dbReference type="EnsemblMetazoa" id="SMAR008863-PA"/>
    </source>
</evidence>